<dbReference type="EMBL" id="LT963352">
    <property type="protein sequence ID" value="SOR82729.1"/>
    <property type="molecule type" value="Genomic_DNA"/>
</dbReference>
<evidence type="ECO:0000313" key="11">
    <source>
        <dbReference type="EMBL" id="SOR82729.1"/>
    </source>
</evidence>
<dbReference type="GO" id="GO:0030570">
    <property type="term" value="F:pectate lyase activity"/>
    <property type="evidence" value="ECO:0007669"/>
    <property type="project" value="UniProtKB-EC"/>
</dbReference>
<feature type="region of interest" description="Disordered" evidence="9">
    <location>
        <begin position="389"/>
        <end position="478"/>
    </location>
</feature>
<comment type="similarity">
    <text evidence="8">Belongs to the polysaccharide lyase 9 family.</text>
</comment>
<keyword evidence="7 11" id="KW-0456">Lyase</keyword>
<dbReference type="GO" id="GO:0005576">
    <property type="term" value="C:extracellular region"/>
    <property type="evidence" value="ECO:0007669"/>
    <property type="project" value="UniProtKB-SubCell"/>
</dbReference>
<evidence type="ECO:0000256" key="4">
    <source>
        <dbReference type="ARBA" id="ARBA00022723"/>
    </source>
</evidence>
<dbReference type="GO" id="GO:0046872">
    <property type="term" value="F:metal ion binding"/>
    <property type="evidence" value="ECO:0007669"/>
    <property type="project" value="UniProtKB-KW"/>
</dbReference>
<feature type="compositionally biased region" description="Basic and acidic residues" evidence="9">
    <location>
        <begin position="420"/>
        <end position="437"/>
    </location>
</feature>
<keyword evidence="4" id="KW-0479">Metal-binding</keyword>
<proteinExistence type="inferred from homology"/>
<dbReference type="InterPro" id="IPR052052">
    <property type="entry name" value="Polysaccharide_Lyase_9"/>
</dbReference>
<evidence type="ECO:0000256" key="1">
    <source>
        <dbReference type="ARBA" id="ARBA00001913"/>
    </source>
</evidence>
<keyword evidence="12" id="KW-1185">Reference proteome</keyword>
<dbReference type="EC" id="4.2.2.2" evidence="11"/>
<evidence type="ECO:0000256" key="2">
    <source>
        <dbReference type="ARBA" id="ARBA00004613"/>
    </source>
</evidence>
<reference evidence="12" key="1">
    <citation type="submission" date="2017-11" db="EMBL/GenBank/DDBJ databases">
        <authorList>
            <person name="Wibberg D."/>
        </authorList>
    </citation>
    <scope>NUCLEOTIDE SEQUENCE [LARGE SCALE GENOMIC DNA]</scope>
</reference>
<comment type="cofactor">
    <cofactor evidence="1">
        <name>Ca(2+)</name>
        <dbReference type="ChEBI" id="CHEBI:29108"/>
    </cofactor>
</comment>
<dbReference type="Pfam" id="PF22842">
    <property type="entry name" value="Pel9A-like_beta_helix"/>
    <property type="match status" value="1"/>
</dbReference>
<evidence type="ECO:0000256" key="6">
    <source>
        <dbReference type="ARBA" id="ARBA00022837"/>
    </source>
</evidence>
<organism evidence="11 12">
    <name type="scientific">Streptomyces chartreusis NRRL 3882</name>
    <dbReference type="NCBI Taxonomy" id="1079985"/>
    <lineage>
        <taxon>Bacteria</taxon>
        <taxon>Bacillati</taxon>
        <taxon>Actinomycetota</taxon>
        <taxon>Actinomycetes</taxon>
        <taxon>Kitasatosporales</taxon>
        <taxon>Streptomycetaceae</taxon>
        <taxon>Streptomyces</taxon>
    </lineage>
</organism>
<keyword evidence="6" id="KW-0106">Calcium</keyword>
<dbReference type="InterPro" id="IPR053868">
    <property type="entry name" value="Pel9A-like_beta_helix"/>
</dbReference>
<comment type="subcellular location">
    <subcellularLocation>
        <location evidence="2">Secreted</location>
    </subcellularLocation>
</comment>
<accession>A0A2N9BHB4</accession>
<keyword evidence="3" id="KW-0964">Secreted</keyword>
<dbReference type="Gene3D" id="2.160.20.10">
    <property type="entry name" value="Single-stranded right-handed beta-helix, Pectin lyase-like"/>
    <property type="match status" value="1"/>
</dbReference>
<evidence type="ECO:0000256" key="9">
    <source>
        <dbReference type="SAM" id="MobiDB-lite"/>
    </source>
</evidence>
<evidence type="ECO:0000256" key="7">
    <source>
        <dbReference type="ARBA" id="ARBA00023239"/>
    </source>
</evidence>
<gene>
    <name evidence="11" type="primary">pelL_2</name>
    <name evidence="11" type="ORF">SCNRRL3882_6178</name>
</gene>
<feature type="domain" description="Pel9A-like right handed beta-helix region" evidence="10">
    <location>
        <begin position="147"/>
        <end position="298"/>
    </location>
</feature>
<protein>
    <submittedName>
        <fullName evidence="11">Pectate lyase L</fullName>
        <ecNumber evidence="11">4.2.2.2</ecNumber>
    </submittedName>
</protein>
<evidence type="ECO:0000256" key="3">
    <source>
        <dbReference type="ARBA" id="ARBA00022525"/>
    </source>
</evidence>
<dbReference type="SUPFAM" id="SSF51126">
    <property type="entry name" value="Pectin lyase-like"/>
    <property type="match status" value="1"/>
</dbReference>
<evidence type="ECO:0000313" key="12">
    <source>
        <dbReference type="Proteomes" id="UP000235464"/>
    </source>
</evidence>
<dbReference type="InterPro" id="IPR011050">
    <property type="entry name" value="Pectin_lyase_fold/virulence"/>
</dbReference>
<sequence length="478" mass="48424">MLLSAGRHRRTRTLTIAAAVVCASGAGGVYLGLSGGGAQAASSTVTVSTAAQLEAAVKNATAGTVIQVRAGTYYPAATLKSTASGTSSARITLRPHGAEKVTIDGSKLPAGSWLAALHGDYWTVQDLAFVNSPAQGFVATSSVGGVFRNLVTADNGDSGFTLRGDGTTGNLVQNLDSHGNHDPAGHGQNADGTTVKFGSGTGNRITGARLFDNFDDGLDLWQFSSPVTIEHSWAFGNGENRRRDPAFEGNGNGFELGGGGASVAHVVNNNAAWDNTLHGFTENSNTGAIALNRNTTYANAQHGFHFATGKARLGKNLAVGDKKGPAELGSAAVSTGNDWDSGATPPFRSTDAKGAYAARRADGSLPATTFLTTGSTTIGSTMDQGLCVQLQGGGGSRRGASATDDEAHDDAPAGSHLRGRPADRPRGARPGLFDRPEGGSGGPGCRTSDWGPGHPAAGRPKGGFGPAGAHTCRGVTGS</sequence>
<evidence type="ECO:0000259" key="10">
    <source>
        <dbReference type="Pfam" id="PF22842"/>
    </source>
</evidence>
<evidence type="ECO:0000256" key="5">
    <source>
        <dbReference type="ARBA" id="ARBA00022729"/>
    </source>
</evidence>
<feature type="region of interest" description="Disordered" evidence="9">
    <location>
        <begin position="329"/>
        <end position="353"/>
    </location>
</feature>
<keyword evidence="5" id="KW-0732">Signal</keyword>
<evidence type="ECO:0000256" key="8">
    <source>
        <dbReference type="ARBA" id="ARBA00038263"/>
    </source>
</evidence>
<dbReference type="PANTHER" id="PTHR40088:SF1">
    <property type="entry name" value="PECTATE LYASE PEL9"/>
    <property type="match status" value="1"/>
</dbReference>
<dbReference type="OrthoDB" id="9762467at2"/>
<dbReference type="AlphaFoldDB" id="A0A2N9BHB4"/>
<dbReference type="PANTHER" id="PTHR40088">
    <property type="entry name" value="PECTATE LYASE (EUROFUNG)"/>
    <property type="match status" value="1"/>
</dbReference>
<dbReference type="Proteomes" id="UP000235464">
    <property type="component" value="Chromosome I"/>
</dbReference>
<name>A0A2N9BHB4_STRCX</name>
<dbReference type="InterPro" id="IPR012334">
    <property type="entry name" value="Pectin_lyas_fold"/>
</dbReference>